<keyword evidence="1" id="KW-0802">TPR repeat</keyword>
<feature type="repeat" description="TPR" evidence="1">
    <location>
        <begin position="172"/>
        <end position="205"/>
    </location>
</feature>
<gene>
    <name evidence="3" type="ORF">NSJP_0850</name>
</gene>
<dbReference type="SMART" id="SM00028">
    <property type="entry name" value="TPR"/>
    <property type="match status" value="4"/>
</dbReference>
<reference evidence="3 4" key="1">
    <citation type="submission" date="2017-03" db="EMBL/GenBank/DDBJ databases">
        <authorList>
            <person name="Afonso C.L."/>
            <person name="Miller P.J."/>
            <person name="Scott M.A."/>
            <person name="Spackman E."/>
            <person name="Goraichik I."/>
            <person name="Dimitrov K.M."/>
            <person name="Suarez D.L."/>
            <person name="Swayne D.E."/>
        </authorList>
    </citation>
    <scope>NUCLEOTIDE SEQUENCE [LARGE SCALE GENOMIC DNA]</scope>
    <source>
        <strain evidence="3">Genome sequencing of Nitrospira japonica strain NJ11</strain>
    </source>
</reference>
<evidence type="ECO:0000313" key="4">
    <source>
        <dbReference type="Proteomes" id="UP000192042"/>
    </source>
</evidence>
<dbReference type="InterPro" id="IPR019734">
    <property type="entry name" value="TPR_rpt"/>
</dbReference>
<feature type="repeat" description="TPR" evidence="1">
    <location>
        <begin position="206"/>
        <end position="239"/>
    </location>
</feature>
<evidence type="ECO:0000313" key="3">
    <source>
        <dbReference type="EMBL" id="SLM47022.1"/>
    </source>
</evidence>
<dbReference type="RefSeq" id="WP_080885621.1">
    <property type="nucleotide sequence ID" value="NZ_LT828648.1"/>
</dbReference>
<organism evidence="3 4">
    <name type="scientific">Nitrospira japonica</name>
    <dbReference type="NCBI Taxonomy" id="1325564"/>
    <lineage>
        <taxon>Bacteria</taxon>
        <taxon>Pseudomonadati</taxon>
        <taxon>Nitrospirota</taxon>
        <taxon>Nitrospiria</taxon>
        <taxon>Nitrospirales</taxon>
        <taxon>Nitrospiraceae</taxon>
        <taxon>Nitrospira</taxon>
    </lineage>
</organism>
<dbReference type="Proteomes" id="UP000192042">
    <property type="component" value="Chromosome I"/>
</dbReference>
<proteinExistence type="predicted"/>
<protein>
    <recommendedName>
        <fullName evidence="2">HTH merR-type domain-containing protein</fullName>
    </recommendedName>
</protein>
<accession>A0A1W1I207</accession>
<name>A0A1W1I207_9BACT</name>
<dbReference type="STRING" id="1325564.NSJP_0850"/>
<dbReference type="Pfam" id="PF13432">
    <property type="entry name" value="TPR_16"/>
    <property type="match status" value="2"/>
</dbReference>
<feature type="domain" description="HTH merR-type" evidence="2">
    <location>
        <begin position="5"/>
        <end position="71"/>
    </location>
</feature>
<dbReference type="InterPro" id="IPR000551">
    <property type="entry name" value="MerR-type_HTH_dom"/>
</dbReference>
<keyword evidence="4" id="KW-1185">Reference proteome</keyword>
<dbReference type="EMBL" id="LT828648">
    <property type="protein sequence ID" value="SLM47022.1"/>
    <property type="molecule type" value="Genomic_DNA"/>
</dbReference>
<dbReference type="OrthoDB" id="9798174at2"/>
<evidence type="ECO:0000256" key="1">
    <source>
        <dbReference type="PROSITE-ProRule" id="PRU00339"/>
    </source>
</evidence>
<dbReference type="SUPFAM" id="SSF48452">
    <property type="entry name" value="TPR-like"/>
    <property type="match status" value="1"/>
</dbReference>
<dbReference type="AlphaFoldDB" id="A0A1W1I207"/>
<dbReference type="GO" id="GO:0003677">
    <property type="term" value="F:DNA binding"/>
    <property type="evidence" value="ECO:0007669"/>
    <property type="project" value="InterPro"/>
</dbReference>
<dbReference type="KEGG" id="nja:NSJP_0850"/>
<evidence type="ECO:0000259" key="2">
    <source>
        <dbReference type="Pfam" id="PF13411"/>
    </source>
</evidence>
<dbReference type="PANTHER" id="PTHR44809">
    <property type="match status" value="1"/>
</dbReference>
<dbReference type="InterPro" id="IPR011990">
    <property type="entry name" value="TPR-like_helical_dom_sf"/>
</dbReference>
<dbReference type="PANTHER" id="PTHR44809:SF1">
    <property type="entry name" value="PROTEIN O-MANNOSYL-TRANSFERASE TMTC1"/>
    <property type="match status" value="1"/>
</dbReference>
<dbReference type="InterPro" id="IPR052943">
    <property type="entry name" value="TMTC_O-mannosyl-trnsfr"/>
</dbReference>
<dbReference type="Gene3D" id="1.25.40.10">
    <property type="entry name" value="Tetratricopeptide repeat domain"/>
    <property type="match status" value="2"/>
</dbReference>
<sequence length="273" mass="30616">MSGDYSPADLCRILGLTDAQLRACLRTALLPGPRTTPPCTYSFQNLVLLRTAKGLTEAGVSSRHIRKVLERLLPQLGEGQALTSLKIYASGKRVVVWDGESRWQPDSGQFVLNFDTAQMLPPVPLPARHDVQSSPSEAARRWFDRAIALEPDSPEEAYRAYEEALRLYPGLVDAQINLGLLHHNAGHLAEAEGWYRRALEQDPTRALTHFNLGVVLEDQQKRKDALAAYEEAVRLAPEFREAHCNLAQLYETLGRQRDALRHYATAKRLPESQ</sequence>
<dbReference type="GO" id="GO:0006355">
    <property type="term" value="P:regulation of DNA-templated transcription"/>
    <property type="evidence" value="ECO:0007669"/>
    <property type="project" value="InterPro"/>
</dbReference>
<dbReference type="Pfam" id="PF13411">
    <property type="entry name" value="MerR_1"/>
    <property type="match status" value="1"/>
</dbReference>
<dbReference type="PROSITE" id="PS50005">
    <property type="entry name" value="TPR"/>
    <property type="match status" value="2"/>
</dbReference>